<dbReference type="Gene3D" id="1.10.760.10">
    <property type="entry name" value="Cytochrome c-like domain"/>
    <property type="match status" value="1"/>
</dbReference>
<evidence type="ECO:0000256" key="2">
    <source>
        <dbReference type="ARBA" id="ARBA00004401"/>
    </source>
</evidence>
<dbReference type="SUPFAM" id="SSF46626">
    <property type="entry name" value="Cytochrome c"/>
    <property type="match status" value="1"/>
</dbReference>
<sequence>MVPGGFNFNRVATSVLLASFIVLMVSNVVDLLYRPTHEETRGYTVDVPEEKTEGEAAAPDVVVDIVALLADANVERGQVVAKKCSACHTFNEGGPNRVGPNLWGIVGSPKAHMQGFSYSKAMLNKGGHWTEEELFKYLTNPKGFVVGTRMVFPGLPKPRDCADLVAYLKTLK</sequence>
<evidence type="ECO:0000313" key="19">
    <source>
        <dbReference type="Proteomes" id="UP000500930"/>
    </source>
</evidence>
<dbReference type="EMBL" id="CP046391">
    <property type="protein sequence ID" value="QJC27286.1"/>
    <property type="molecule type" value="Genomic_DNA"/>
</dbReference>
<evidence type="ECO:0000256" key="9">
    <source>
        <dbReference type="ARBA" id="ARBA00022723"/>
    </source>
</evidence>
<evidence type="ECO:0000256" key="16">
    <source>
        <dbReference type="SAM" id="Phobius"/>
    </source>
</evidence>
<proteinExistence type="inferred from homology"/>
<dbReference type="Pfam" id="PF00034">
    <property type="entry name" value="Cytochrom_C"/>
    <property type="match status" value="1"/>
</dbReference>
<dbReference type="InterPro" id="IPR002327">
    <property type="entry name" value="Cyt_c_1A/1B"/>
</dbReference>
<comment type="subcellular location">
    <subcellularLocation>
        <location evidence="2">Cell membrane</location>
        <topology evidence="2">Single-pass type II membrane protein</topology>
    </subcellularLocation>
</comment>
<keyword evidence="5" id="KW-0813">Transport</keyword>
<feature type="domain" description="Cytochrome c" evidence="17">
    <location>
        <begin position="72"/>
        <end position="172"/>
    </location>
</feature>
<dbReference type="RefSeq" id="WP_169192927.1">
    <property type="nucleotide sequence ID" value="NZ_CP046391.1"/>
</dbReference>
<evidence type="ECO:0000256" key="14">
    <source>
        <dbReference type="ARBA" id="ARBA00023136"/>
    </source>
</evidence>
<evidence type="ECO:0000256" key="4">
    <source>
        <dbReference type="ARBA" id="ARBA00015074"/>
    </source>
</evidence>
<keyword evidence="13 15" id="KW-0408">Iron</keyword>
<evidence type="ECO:0000256" key="15">
    <source>
        <dbReference type="PROSITE-ProRule" id="PRU00433"/>
    </source>
</evidence>
<keyword evidence="9 15" id="KW-0479">Metal-binding</keyword>
<reference evidence="18 19" key="1">
    <citation type="journal article" date="2020" name="Pathogens">
        <title>First Whole Genome Sequence of Anaplasma platys, an Obligate Intracellular Rickettsial Pathogen of Dogs.</title>
        <authorList>
            <person name="Llanes A."/>
            <person name="Rajeev S."/>
        </authorList>
    </citation>
    <scope>NUCLEOTIDE SEQUENCE [LARGE SCALE GENOMIC DNA]</scope>
    <source>
        <strain evidence="18 19">S3</strain>
    </source>
</reference>
<keyword evidence="12 16" id="KW-1133">Transmembrane helix</keyword>
<accession>A0A858PXG3</accession>
<dbReference type="InterPro" id="IPR009056">
    <property type="entry name" value="Cyt_c-like_dom"/>
</dbReference>
<evidence type="ECO:0000256" key="11">
    <source>
        <dbReference type="ARBA" id="ARBA00022982"/>
    </source>
</evidence>
<evidence type="ECO:0000256" key="7">
    <source>
        <dbReference type="ARBA" id="ARBA00022617"/>
    </source>
</evidence>
<dbReference type="AlphaFoldDB" id="A0A858PXG3"/>
<evidence type="ECO:0000256" key="12">
    <source>
        <dbReference type="ARBA" id="ARBA00022989"/>
    </source>
</evidence>
<evidence type="ECO:0000256" key="3">
    <source>
        <dbReference type="ARBA" id="ARBA00006488"/>
    </source>
</evidence>
<dbReference type="Proteomes" id="UP000500930">
    <property type="component" value="Chromosome"/>
</dbReference>
<evidence type="ECO:0000256" key="6">
    <source>
        <dbReference type="ARBA" id="ARBA00022475"/>
    </source>
</evidence>
<evidence type="ECO:0000256" key="13">
    <source>
        <dbReference type="ARBA" id="ARBA00023004"/>
    </source>
</evidence>
<evidence type="ECO:0000256" key="1">
    <source>
        <dbReference type="ARBA" id="ARBA00002071"/>
    </source>
</evidence>
<dbReference type="InterPro" id="IPR036909">
    <property type="entry name" value="Cyt_c-like_dom_sf"/>
</dbReference>
<evidence type="ECO:0000313" key="18">
    <source>
        <dbReference type="EMBL" id="QJC27286.1"/>
    </source>
</evidence>
<evidence type="ECO:0000256" key="5">
    <source>
        <dbReference type="ARBA" id="ARBA00022448"/>
    </source>
</evidence>
<evidence type="ECO:0000256" key="8">
    <source>
        <dbReference type="ARBA" id="ARBA00022692"/>
    </source>
</evidence>
<keyword evidence="11" id="KW-0249">Electron transport</keyword>
<dbReference type="GO" id="GO:0009055">
    <property type="term" value="F:electron transfer activity"/>
    <property type="evidence" value="ECO:0007669"/>
    <property type="project" value="InterPro"/>
</dbReference>
<keyword evidence="6" id="KW-1003">Cell membrane</keyword>
<dbReference type="PANTHER" id="PTHR11961">
    <property type="entry name" value="CYTOCHROME C"/>
    <property type="match status" value="1"/>
</dbReference>
<organism evidence="18 19">
    <name type="scientific">Anaplasma platys</name>
    <dbReference type="NCBI Taxonomy" id="949"/>
    <lineage>
        <taxon>Bacteria</taxon>
        <taxon>Pseudomonadati</taxon>
        <taxon>Pseudomonadota</taxon>
        <taxon>Alphaproteobacteria</taxon>
        <taxon>Rickettsiales</taxon>
        <taxon>Anaplasmataceae</taxon>
        <taxon>Anaplasma</taxon>
    </lineage>
</organism>
<dbReference type="GO" id="GO:0046872">
    <property type="term" value="F:metal ion binding"/>
    <property type="evidence" value="ECO:0007669"/>
    <property type="project" value="UniProtKB-KW"/>
</dbReference>
<gene>
    <name evidence="18" type="ORF">ANPL_00865</name>
</gene>
<protein>
    <recommendedName>
        <fullName evidence="4">Cytochrome c homolog</fullName>
    </recommendedName>
</protein>
<keyword evidence="7 15" id="KW-0349">Heme</keyword>
<evidence type="ECO:0000256" key="10">
    <source>
        <dbReference type="ARBA" id="ARBA00022968"/>
    </source>
</evidence>
<keyword evidence="14 16" id="KW-0472">Membrane</keyword>
<keyword evidence="10" id="KW-0735">Signal-anchor</keyword>
<evidence type="ECO:0000259" key="17">
    <source>
        <dbReference type="PROSITE" id="PS51007"/>
    </source>
</evidence>
<dbReference type="GO" id="GO:0020037">
    <property type="term" value="F:heme binding"/>
    <property type="evidence" value="ECO:0007669"/>
    <property type="project" value="InterPro"/>
</dbReference>
<comment type="similarity">
    <text evidence="3">Belongs to the cytochrome c family.</text>
</comment>
<dbReference type="PRINTS" id="PR00604">
    <property type="entry name" value="CYTCHRMECIAB"/>
</dbReference>
<dbReference type="FunFam" id="1.10.760.10:FF:000026">
    <property type="entry name" value="Cytochrome C, membrane-bound"/>
    <property type="match status" value="1"/>
</dbReference>
<comment type="function">
    <text evidence="1">May be involved in electron transfer from bc1 complex to aa3.</text>
</comment>
<dbReference type="GO" id="GO:0005886">
    <property type="term" value="C:plasma membrane"/>
    <property type="evidence" value="ECO:0007669"/>
    <property type="project" value="UniProtKB-SubCell"/>
</dbReference>
<dbReference type="KEGG" id="aplt:ANPL_00865"/>
<keyword evidence="19" id="KW-1185">Reference proteome</keyword>
<feature type="transmembrane region" description="Helical" evidence="16">
    <location>
        <begin position="12"/>
        <end position="33"/>
    </location>
</feature>
<keyword evidence="8 16" id="KW-0812">Transmembrane</keyword>
<name>A0A858PXG3_9RICK</name>
<dbReference type="PROSITE" id="PS51007">
    <property type="entry name" value="CYTC"/>
    <property type="match status" value="1"/>
</dbReference>